<keyword evidence="2" id="KW-1185">Reference proteome</keyword>
<protein>
    <submittedName>
        <fullName evidence="1">Uncharacterized protein</fullName>
    </submittedName>
</protein>
<dbReference type="Proteomes" id="UP000191988">
    <property type="component" value="Unassembled WGS sequence"/>
</dbReference>
<organism evidence="1 2">
    <name type="scientific">Agrobacterium tomkonis CFBP 6623</name>
    <dbReference type="NCBI Taxonomy" id="1183432"/>
    <lineage>
        <taxon>Bacteria</taxon>
        <taxon>Pseudomonadati</taxon>
        <taxon>Pseudomonadota</taxon>
        <taxon>Alphaproteobacteria</taxon>
        <taxon>Hyphomicrobiales</taxon>
        <taxon>Rhizobiaceae</taxon>
        <taxon>Rhizobium/Agrobacterium group</taxon>
        <taxon>Agrobacterium</taxon>
        <taxon>Agrobacterium tumefaciens complex</taxon>
    </lineage>
</organism>
<evidence type="ECO:0000313" key="1">
    <source>
        <dbReference type="EMBL" id="CUX19685.1"/>
    </source>
</evidence>
<dbReference type="EMBL" id="FBWK01000018">
    <property type="protein sequence ID" value="CUX19685.1"/>
    <property type="molecule type" value="Genomic_DNA"/>
</dbReference>
<proteinExistence type="predicted"/>
<gene>
    <name evidence="1" type="ORF">AGR3A_Cc250095</name>
</gene>
<reference evidence="2" key="1">
    <citation type="submission" date="2016-01" db="EMBL/GenBank/DDBJ databases">
        <authorList>
            <person name="Regsiter A."/>
            <person name="william w."/>
        </authorList>
    </citation>
    <scope>NUCLEOTIDE SEQUENCE [LARGE SCALE GENOMIC DNA]</scope>
    <source>
        <strain evidence="2">CFBP 6623</strain>
    </source>
</reference>
<name>A0A1S7PDN0_9HYPH</name>
<evidence type="ECO:0000313" key="2">
    <source>
        <dbReference type="Proteomes" id="UP000191988"/>
    </source>
</evidence>
<accession>A0A1S7PDN0</accession>
<sequence>MGTYEPELLRHARANRNIWEHMRNKSGRWGGIRTHGTLSRTPVFKTGSLNHSDTHPSVVRLYSGLKMAVNPGSRKPLPSARLHISSHCPGVVAGGSRDPSPAGTAGTCWDESNSVRLRTIATSTSKSATKKIPDLSMRLLMSLYVRSKYVQFEARKE</sequence>
<dbReference type="AlphaFoldDB" id="A0A1S7PDN0"/>